<feature type="compositionally biased region" description="Low complexity" evidence="1">
    <location>
        <begin position="7"/>
        <end position="17"/>
    </location>
</feature>
<organism evidence="4">
    <name type="scientific">Gongylonema pulchrum</name>
    <dbReference type="NCBI Taxonomy" id="637853"/>
    <lineage>
        <taxon>Eukaryota</taxon>
        <taxon>Metazoa</taxon>
        <taxon>Ecdysozoa</taxon>
        <taxon>Nematoda</taxon>
        <taxon>Chromadorea</taxon>
        <taxon>Rhabditida</taxon>
        <taxon>Spirurina</taxon>
        <taxon>Spiruromorpha</taxon>
        <taxon>Spiruroidea</taxon>
        <taxon>Gongylonematidae</taxon>
        <taxon>Gongylonema</taxon>
    </lineage>
</organism>
<dbReference type="AlphaFoldDB" id="A0A183DIR6"/>
<dbReference type="WBParaSite" id="GPUH_0000861701-mRNA-1">
    <property type="protein sequence ID" value="GPUH_0000861701-mRNA-1"/>
    <property type="gene ID" value="GPUH_0000861701"/>
</dbReference>
<feature type="region of interest" description="Disordered" evidence="1">
    <location>
        <begin position="1"/>
        <end position="26"/>
    </location>
</feature>
<dbReference type="Proteomes" id="UP000271098">
    <property type="component" value="Unassembled WGS sequence"/>
</dbReference>
<proteinExistence type="predicted"/>
<reference evidence="2 3" key="2">
    <citation type="submission" date="2018-11" db="EMBL/GenBank/DDBJ databases">
        <authorList>
            <consortium name="Pathogen Informatics"/>
        </authorList>
    </citation>
    <scope>NUCLEOTIDE SEQUENCE [LARGE SCALE GENOMIC DNA]</scope>
</reference>
<sequence length="81" mass="9019">MDGKQTSTASENFNSEASESKSDNLSHEKCLQRCVDGISMRRVKRGQIAQAMPVHLIDDNTQLQYHTCGLCKIVQPKLKIG</sequence>
<dbReference type="EMBL" id="UYRT01025562">
    <property type="protein sequence ID" value="VDK63843.1"/>
    <property type="molecule type" value="Genomic_DNA"/>
</dbReference>
<accession>A0A183DIR6</accession>
<reference evidence="4" key="1">
    <citation type="submission" date="2016-06" db="UniProtKB">
        <authorList>
            <consortium name="WormBaseParasite"/>
        </authorList>
    </citation>
    <scope>IDENTIFICATION</scope>
</reference>
<evidence type="ECO:0000256" key="1">
    <source>
        <dbReference type="SAM" id="MobiDB-lite"/>
    </source>
</evidence>
<name>A0A183DIR6_9BILA</name>
<evidence type="ECO:0000313" key="4">
    <source>
        <dbReference type="WBParaSite" id="GPUH_0000861701-mRNA-1"/>
    </source>
</evidence>
<keyword evidence="3" id="KW-1185">Reference proteome</keyword>
<gene>
    <name evidence="2" type="ORF">GPUH_LOCUS8607</name>
</gene>
<evidence type="ECO:0000313" key="2">
    <source>
        <dbReference type="EMBL" id="VDK63843.1"/>
    </source>
</evidence>
<evidence type="ECO:0000313" key="3">
    <source>
        <dbReference type="Proteomes" id="UP000271098"/>
    </source>
</evidence>
<protein>
    <submittedName>
        <fullName evidence="4">Zf-IS66 domain-containing protein</fullName>
    </submittedName>
</protein>